<evidence type="ECO:0000256" key="1">
    <source>
        <dbReference type="SAM" id="SignalP"/>
    </source>
</evidence>
<name>A0A814AKT5_9BILA</name>
<dbReference type="Proteomes" id="UP000663864">
    <property type="component" value="Unassembled WGS sequence"/>
</dbReference>
<dbReference type="Proteomes" id="UP000663854">
    <property type="component" value="Unassembled WGS sequence"/>
</dbReference>
<keyword evidence="7" id="KW-1185">Reference proteome</keyword>
<dbReference type="EMBL" id="CAJNOL010000745">
    <property type="protein sequence ID" value="CAF1185493.1"/>
    <property type="molecule type" value="Genomic_DNA"/>
</dbReference>
<evidence type="ECO:0000313" key="3">
    <source>
        <dbReference type="EMBL" id="CAF0916832.1"/>
    </source>
</evidence>
<dbReference type="EMBL" id="CAJNOT010000259">
    <property type="protein sequence ID" value="CAF0916832.1"/>
    <property type="molecule type" value="Genomic_DNA"/>
</dbReference>
<dbReference type="EMBL" id="CAJNOH010000046">
    <property type="protein sequence ID" value="CAF0806818.1"/>
    <property type="molecule type" value="Genomic_DNA"/>
</dbReference>
<proteinExistence type="predicted"/>
<evidence type="ECO:0000313" key="2">
    <source>
        <dbReference type="EMBL" id="CAF0806818.1"/>
    </source>
</evidence>
<feature type="chain" id="PRO_5036409803" evidence="1">
    <location>
        <begin position="20"/>
        <end position="176"/>
    </location>
</feature>
<keyword evidence="1" id="KW-0732">Signal</keyword>
<reference evidence="3" key="1">
    <citation type="submission" date="2021-02" db="EMBL/GenBank/DDBJ databases">
        <authorList>
            <person name="Nowell W R."/>
        </authorList>
    </citation>
    <scope>NUCLEOTIDE SEQUENCE</scope>
</reference>
<dbReference type="AlphaFoldDB" id="A0A814AKT5"/>
<organism evidence="3 6">
    <name type="scientific">Rotaria sordida</name>
    <dbReference type="NCBI Taxonomy" id="392033"/>
    <lineage>
        <taxon>Eukaryota</taxon>
        <taxon>Metazoa</taxon>
        <taxon>Spiralia</taxon>
        <taxon>Gnathifera</taxon>
        <taxon>Rotifera</taxon>
        <taxon>Eurotatoria</taxon>
        <taxon>Bdelloidea</taxon>
        <taxon>Philodinida</taxon>
        <taxon>Philodinidae</taxon>
        <taxon>Rotaria</taxon>
    </lineage>
</organism>
<feature type="signal peptide" evidence="1">
    <location>
        <begin position="1"/>
        <end position="19"/>
    </location>
</feature>
<evidence type="ECO:0000313" key="7">
    <source>
        <dbReference type="Proteomes" id="UP000663870"/>
    </source>
</evidence>
<dbReference type="EMBL" id="CAJNOL010000747">
    <property type="protein sequence ID" value="CAF1186492.1"/>
    <property type="molecule type" value="Genomic_DNA"/>
</dbReference>
<gene>
    <name evidence="4" type="ORF">JXQ802_LOCUS23585</name>
    <name evidence="5" type="ORF">JXQ802_LOCUS23632</name>
    <name evidence="2" type="ORF">PYM288_LOCUS4890</name>
    <name evidence="3" type="ORF">ZHD862_LOCUS8176</name>
</gene>
<sequence length="176" mass="19978">MTNKLFIICLLIGLMCAYCEYYWMRHGYRSLALVASKCPKPTMASIRTQDYSHYERNHTTFETIINWFSNIFAATKDKPVVPIVCETFEIHTDPRSTFILIKTFCLIGLTFKLISSLKTVPTLIRARNTAIKESNLISSMPKGDGLIQQTKLFESSNGKIGLVATTSIDKRNISVR</sequence>
<dbReference type="Proteomes" id="UP000663870">
    <property type="component" value="Unassembled WGS sequence"/>
</dbReference>
<comment type="caution">
    <text evidence="3">The sequence shown here is derived from an EMBL/GenBank/DDBJ whole genome shotgun (WGS) entry which is preliminary data.</text>
</comment>
<protein>
    <submittedName>
        <fullName evidence="3">Uncharacterized protein</fullName>
    </submittedName>
</protein>
<evidence type="ECO:0000313" key="5">
    <source>
        <dbReference type="EMBL" id="CAF1186492.1"/>
    </source>
</evidence>
<accession>A0A814AKT5</accession>
<evidence type="ECO:0000313" key="4">
    <source>
        <dbReference type="EMBL" id="CAF1185493.1"/>
    </source>
</evidence>
<evidence type="ECO:0000313" key="6">
    <source>
        <dbReference type="Proteomes" id="UP000663864"/>
    </source>
</evidence>